<evidence type="ECO:0000313" key="1">
    <source>
        <dbReference type="EMBL" id="AMR77313.1"/>
    </source>
</evidence>
<dbReference type="AlphaFoldDB" id="A0A142JGV1"/>
<dbReference type="Proteomes" id="UP000075238">
    <property type="component" value="Chromosome 1"/>
</dbReference>
<dbReference type="STRING" id="1796606.A2G96_05955"/>
<dbReference type="OrthoDB" id="6312934at2"/>
<keyword evidence="2" id="KW-1185">Reference proteome</keyword>
<dbReference type="Pfam" id="PF05926">
    <property type="entry name" value="Phage_GPL"/>
    <property type="match status" value="1"/>
</dbReference>
<sequence>MSFVSLAPSSTPAADTRVENDGWFPDIDLDKARKAVRLDGSITPERLLHAAINAVIAVNAELAEWKALQLAQERPSLGDVPASKVNGESVQVARYLRAVYSFIKAELAERYRDFDTTGAGERKADNLVETADDYRRDGRWAIRDMLGVGRTTVELI</sequence>
<organism evidence="1 2">
    <name type="scientific">Cupriavidus nantongensis</name>
    <dbReference type="NCBI Taxonomy" id="1796606"/>
    <lineage>
        <taxon>Bacteria</taxon>
        <taxon>Pseudomonadati</taxon>
        <taxon>Pseudomonadota</taxon>
        <taxon>Betaproteobacteria</taxon>
        <taxon>Burkholderiales</taxon>
        <taxon>Burkholderiaceae</taxon>
        <taxon>Cupriavidus</taxon>
    </lineage>
</organism>
<proteinExistence type="predicted"/>
<reference evidence="1 2" key="1">
    <citation type="submission" date="2016-03" db="EMBL/GenBank/DDBJ databases">
        <title>Complete genome sequence of a novel chlorpyrifos degrading bacterium, Cupriavidus nantongensis sp. X1.</title>
        <authorList>
            <person name="Fang L."/>
        </authorList>
    </citation>
    <scope>NUCLEOTIDE SEQUENCE [LARGE SCALE GENOMIC DNA]</scope>
    <source>
        <strain evidence="1 2">X1</strain>
    </source>
</reference>
<evidence type="ECO:0000313" key="2">
    <source>
        <dbReference type="Proteomes" id="UP000075238"/>
    </source>
</evidence>
<name>A0A142JGV1_9BURK</name>
<dbReference type="KEGG" id="cnan:A2G96_05955"/>
<gene>
    <name evidence="1" type="ORF">A2G96_05955</name>
</gene>
<dbReference type="RefSeq" id="WP_062797661.1">
    <property type="nucleotide sequence ID" value="NZ_CP014844.1"/>
</dbReference>
<accession>A0A142JGV1</accession>
<evidence type="ECO:0008006" key="3">
    <source>
        <dbReference type="Google" id="ProtNLM"/>
    </source>
</evidence>
<dbReference type="EMBL" id="CP014844">
    <property type="protein sequence ID" value="AMR77313.1"/>
    <property type="molecule type" value="Genomic_DNA"/>
</dbReference>
<dbReference type="InterPro" id="IPR009225">
    <property type="entry name" value="Phage_head_completion_GpL"/>
</dbReference>
<protein>
    <recommendedName>
        <fullName evidence="3">Head completion/stabilization protein</fullName>
    </recommendedName>
</protein>